<organism evidence="1">
    <name type="scientific">freshwater metagenome</name>
    <dbReference type="NCBI Taxonomy" id="449393"/>
    <lineage>
        <taxon>unclassified sequences</taxon>
        <taxon>metagenomes</taxon>
        <taxon>ecological metagenomes</taxon>
    </lineage>
</organism>
<proteinExistence type="predicted"/>
<protein>
    <submittedName>
        <fullName evidence="1">Unannotated protein</fullName>
    </submittedName>
</protein>
<dbReference type="EMBL" id="CAEZWM010000217">
    <property type="protein sequence ID" value="CAB4669863.1"/>
    <property type="molecule type" value="Genomic_DNA"/>
</dbReference>
<accession>A0A6J6MBL8</accession>
<sequence length="75" mass="8200">MPRKAVVVTKASKANEVVDCLRRQRWVEIHHDGSLIGGDRCAVDLGLVDGVLWALWHLMLLLVNGGSLGSCSWCS</sequence>
<dbReference type="AlphaFoldDB" id="A0A6J6MBL8"/>
<reference evidence="1" key="1">
    <citation type="submission" date="2020-05" db="EMBL/GenBank/DDBJ databases">
        <authorList>
            <person name="Chiriac C."/>
            <person name="Salcher M."/>
            <person name="Ghai R."/>
            <person name="Kavagutti S V."/>
        </authorList>
    </citation>
    <scope>NUCLEOTIDE SEQUENCE</scope>
</reference>
<gene>
    <name evidence="1" type="ORF">UFOPK2242_01398</name>
</gene>
<name>A0A6J6MBL8_9ZZZZ</name>
<evidence type="ECO:0000313" key="1">
    <source>
        <dbReference type="EMBL" id="CAB4669863.1"/>
    </source>
</evidence>